<sequence length="111" mass="11598">MTARPTASQITDDQLDELYAELERAREALSARETASEPSDGAEPVRSAARPPEGPAGHAYLSTGCLHGEHGYCQGAHGLAGAKVPAKCKWCDAKCICPCHQSAGLPPKEAA</sequence>
<dbReference type="GeneID" id="66855786"/>
<accession>A0ABY3Z4B6</accession>
<organism evidence="2 3">
    <name type="scientific">Streptomyces rimosus subsp. rimosus</name>
    <dbReference type="NCBI Taxonomy" id="132474"/>
    <lineage>
        <taxon>Bacteria</taxon>
        <taxon>Bacillati</taxon>
        <taxon>Actinomycetota</taxon>
        <taxon>Actinomycetes</taxon>
        <taxon>Kitasatosporales</taxon>
        <taxon>Streptomycetaceae</taxon>
        <taxon>Streptomyces</taxon>
    </lineage>
</organism>
<feature type="region of interest" description="Disordered" evidence="1">
    <location>
        <begin position="26"/>
        <end position="60"/>
    </location>
</feature>
<evidence type="ECO:0000313" key="3">
    <source>
        <dbReference type="Proteomes" id="UP000829494"/>
    </source>
</evidence>
<dbReference type="RefSeq" id="WP_003979857.1">
    <property type="nucleotide sequence ID" value="NZ_CP043497.1"/>
</dbReference>
<gene>
    <name evidence="2" type="ORF">SRIMR7_23385</name>
</gene>
<reference evidence="2 3" key="1">
    <citation type="submission" date="2022-03" db="EMBL/GenBank/DDBJ databases">
        <title>Complete genome of Streptomyces rimosus ssp. rimosus R7 (=ATCC 10970).</title>
        <authorList>
            <person name="Beganovic S."/>
            <person name="Ruckert C."/>
            <person name="Busche T."/>
            <person name="Kalinowski J."/>
            <person name="Wittmann C."/>
        </authorList>
    </citation>
    <scope>NUCLEOTIDE SEQUENCE [LARGE SCALE GENOMIC DNA]</scope>
    <source>
        <strain evidence="2 3">R7</strain>
    </source>
</reference>
<dbReference type="EMBL" id="CP094298">
    <property type="protein sequence ID" value="UNZ05103.1"/>
    <property type="molecule type" value="Genomic_DNA"/>
</dbReference>
<dbReference type="Proteomes" id="UP000829494">
    <property type="component" value="Chromosome"/>
</dbReference>
<protein>
    <submittedName>
        <fullName evidence="2">Uncharacterized protein</fullName>
    </submittedName>
</protein>
<evidence type="ECO:0000313" key="2">
    <source>
        <dbReference type="EMBL" id="UNZ05103.1"/>
    </source>
</evidence>
<proteinExistence type="predicted"/>
<name>A0ABY3Z4B6_STRRM</name>
<keyword evidence="3" id="KW-1185">Reference proteome</keyword>
<evidence type="ECO:0000256" key="1">
    <source>
        <dbReference type="SAM" id="MobiDB-lite"/>
    </source>
</evidence>